<proteinExistence type="inferred from homology"/>
<dbReference type="Pfam" id="PF13499">
    <property type="entry name" value="EF-hand_7"/>
    <property type="match status" value="1"/>
</dbReference>
<dbReference type="PANTHER" id="PTHR45668">
    <property type="entry name" value="SERINE/THREONINE-PROTEIN PHOSPHATASE 5-RELATED"/>
    <property type="match status" value="1"/>
</dbReference>
<dbReference type="InterPro" id="IPR004843">
    <property type="entry name" value="Calcineurin-like_PHP"/>
</dbReference>
<dbReference type="GO" id="GO:0005509">
    <property type="term" value="F:calcium ion binding"/>
    <property type="evidence" value="ECO:0007669"/>
    <property type="project" value="InterPro"/>
</dbReference>
<dbReference type="Pfam" id="PF08321">
    <property type="entry name" value="PPP5"/>
    <property type="match status" value="1"/>
</dbReference>
<dbReference type="SMART" id="SM00156">
    <property type="entry name" value="PP2Ac"/>
    <property type="match status" value="1"/>
</dbReference>
<evidence type="ECO:0000256" key="5">
    <source>
        <dbReference type="ARBA" id="ARBA00022801"/>
    </source>
</evidence>
<evidence type="ECO:0000256" key="6">
    <source>
        <dbReference type="ARBA" id="ARBA00022837"/>
    </source>
</evidence>
<evidence type="ECO:0000313" key="12">
    <source>
        <dbReference type="Proteomes" id="UP000481153"/>
    </source>
</evidence>
<feature type="compositionally biased region" description="Low complexity" evidence="9">
    <location>
        <begin position="22"/>
        <end position="42"/>
    </location>
</feature>
<dbReference type="CDD" id="cd00051">
    <property type="entry name" value="EFh"/>
    <property type="match status" value="1"/>
</dbReference>
<dbReference type="InterPro" id="IPR018247">
    <property type="entry name" value="EF_Hand_1_Ca_BS"/>
</dbReference>
<dbReference type="PANTHER" id="PTHR45668:SF5">
    <property type="entry name" value="SERINE_THREONINE-PROTEIN PHOSPHATASE 5"/>
    <property type="match status" value="1"/>
</dbReference>
<evidence type="ECO:0000259" key="10">
    <source>
        <dbReference type="PROSITE" id="PS50222"/>
    </source>
</evidence>
<comment type="catalytic activity">
    <reaction evidence="8">
        <text>O-phospho-L-threonyl-[protein] + H2O = L-threonyl-[protein] + phosphate</text>
        <dbReference type="Rhea" id="RHEA:47004"/>
        <dbReference type="Rhea" id="RHEA-COMP:11060"/>
        <dbReference type="Rhea" id="RHEA-COMP:11605"/>
        <dbReference type="ChEBI" id="CHEBI:15377"/>
        <dbReference type="ChEBI" id="CHEBI:30013"/>
        <dbReference type="ChEBI" id="CHEBI:43474"/>
        <dbReference type="ChEBI" id="CHEBI:61977"/>
        <dbReference type="EC" id="3.1.3.16"/>
    </reaction>
</comment>
<keyword evidence="3" id="KW-0479">Metal-binding</keyword>
<dbReference type="InterPro" id="IPR006186">
    <property type="entry name" value="Ser/Thr-sp_prot-phosphatase"/>
</dbReference>
<keyword evidence="12" id="KW-1185">Reference proteome</keyword>
<dbReference type="GO" id="GO:0004722">
    <property type="term" value="F:protein serine/threonine phosphatase activity"/>
    <property type="evidence" value="ECO:0007669"/>
    <property type="project" value="UniProtKB-EC"/>
</dbReference>
<reference evidence="11 12" key="1">
    <citation type="submission" date="2019-07" db="EMBL/GenBank/DDBJ databases">
        <title>Genomics analysis of Aphanomyces spp. identifies a new class of oomycete effector associated with host adaptation.</title>
        <authorList>
            <person name="Gaulin E."/>
        </authorList>
    </citation>
    <scope>NUCLEOTIDE SEQUENCE [LARGE SCALE GENOMIC DNA]</scope>
    <source>
        <strain evidence="11 12">ATCC 201684</strain>
    </source>
</reference>
<sequence>MGNKVGREGSQKWQSGAAITVSGSTDSGSSSASSTAPASPASHQEGDSSTHWKLFTDLETREESDLLELTSFLNALHEYMPSRDDERPENDLNVVVSQLNISDMYEGVHINHPLTTQNAIDLVDGFKRHQPLHRDYVVQILKATLAMLQEKPNITYLSIAPQPHITVIGDIHGQLDDLLLIFRENGLPSESNPYVFNGDLVDRGPRSIECALIVFAFALVYPDHVHINRGNHEDRNINVSMGFMKECLTKYDAEVFDLFGLVFTYLPVATVMDNRILIVHGGVPRKHSLKLAELDIFVRNDYDVCKYRQKTKVNAEAFERNQILMDLFWSDPHTADDWVENKRGAGINYGADHVYKFIKHNEIEWIVRSHECVPQGYLWPYGDQGMLVTLFSASNYCGVANNMGCFMRIPASRDEKPSFIQYMATSSESDLVVTNLEGLIDVVCTHRSDLLARFQEKDVHGTNHIEIPAWEHVMDQVLQMKLNWPVVRPLLTSVEPDHTINYVGFLNRYQVRGLGDSEDVAKETRTKRQAIFNGMYRYRKRLEALFQVFDQDGNGTINLDEFKAGIEILNQHLPAGMKPFTHPEELMHALDFTDDNEININEFMECFRIHANLTVQAKWRRARTKLRALRALGVLHVVSTEAVITASDLSLDEVEAAP</sequence>
<comment type="similarity">
    <text evidence="2 8">Belongs to the PPP phosphatase family.</text>
</comment>
<evidence type="ECO:0000256" key="2">
    <source>
        <dbReference type="ARBA" id="ARBA00008294"/>
    </source>
</evidence>
<accession>A0A6G0WYY0</accession>
<dbReference type="PROSITE" id="PS50222">
    <property type="entry name" value="EF_HAND_2"/>
    <property type="match status" value="1"/>
</dbReference>
<dbReference type="SUPFAM" id="SSF56300">
    <property type="entry name" value="Metallo-dependent phosphatases"/>
    <property type="match status" value="1"/>
</dbReference>
<dbReference type="AlphaFoldDB" id="A0A6G0WYY0"/>
<keyword evidence="6" id="KW-0106">Calcium</keyword>
<dbReference type="InterPro" id="IPR013235">
    <property type="entry name" value="PPP_dom"/>
</dbReference>
<evidence type="ECO:0000256" key="8">
    <source>
        <dbReference type="RuleBase" id="RU004273"/>
    </source>
</evidence>
<gene>
    <name evidence="11" type="ORF">Ae201684_010128</name>
</gene>
<protein>
    <recommendedName>
        <fullName evidence="8">Serine/threonine-protein phosphatase</fullName>
        <ecNumber evidence="8">3.1.3.16</ecNumber>
    </recommendedName>
</protein>
<dbReference type="Gene3D" id="1.10.238.10">
    <property type="entry name" value="EF-hand"/>
    <property type="match status" value="1"/>
</dbReference>
<dbReference type="InterPro" id="IPR011992">
    <property type="entry name" value="EF-hand-dom_pair"/>
</dbReference>
<dbReference type="InterPro" id="IPR029052">
    <property type="entry name" value="Metallo-depent_PP-like"/>
</dbReference>
<dbReference type="Proteomes" id="UP000481153">
    <property type="component" value="Unassembled WGS sequence"/>
</dbReference>
<feature type="compositionally biased region" description="Basic and acidic residues" evidence="9">
    <location>
        <begin position="1"/>
        <end position="10"/>
    </location>
</feature>
<feature type="region of interest" description="Disordered" evidence="9">
    <location>
        <begin position="1"/>
        <end position="50"/>
    </location>
</feature>
<evidence type="ECO:0000256" key="3">
    <source>
        <dbReference type="ARBA" id="ARBA00022723"/>
    </source>
</evidence>
<dbReference type="InterPro" id="IPR002048">
    <property type="entry name" value="EF_hand_dom"/>
</dbReference>
<dbReference type="SUPFAM" id="SSF47473">
    <property type="entry name" value="EF-hand"/>
    <property type="match status" value="1"/>
</dbReference>
<dbReference type="PRINTS" id="PR00114">
    <property type="entry name" value="STPHPHTASE"/>
</dbReference>
<name>A0A6G0WYY0_9STRA</name>
<dbReference type="EMBL" id="VJMJ01000128">
    <property type="protein sequence ID" value="KAF0732798.1"/>
    <property type="molecule type" value="Genomic_DNA"/>
</dbReference>
<evidence type="ECO:0000256" key="1">
    <source>
        <dbReference type="ARBA" id="ARBA00001936"/>
    </source>
</evidence>
<dbReference type="EC" id="3.1.3.16" evidence="8"/>
<evidence type="ECO:0000313" key="11">
    <source>
        <dbReference type="EMBL" id="KAF0732798.1"/>
    </source>
</evidence>
<dbReference type="PROSITE" id="PS00018">
    <property type="entry name" value="EF_HAND_1"/>
    <property type="match status" value="1"/>
</dbReference>
<comment type="cofactor">
    <cofactor evidence="1">
        <name>Mn(2+)</name>
        <dbReference type="ChEBI" id="CHEBI:29035"/>
    </cofactor>
</comment>
<comment type="caution">
    <text evidence="11">The sequence shown here is derived from an EMBL/GenBank/DDBJ whole genome shotgun (WGS) entry which is preliminary data.</text>
</comment>
<dbReference type="InterPro" id="IPR051134">
    <property type="entry name" value="PPP_phosphatase"/>
</dbReference>
<evidence type="ECO:0000256" key="9">
    <source>
        <dbReference type="SAM" id="MobiDB-lite"/>
    </source>
</evidence>
<keyword evidence="7" id="KW-0464">Manganese</keyword>
<dbReference type="VEuPathDB" id="FungiDB:AeMF1_015246"/>
<evidence type="ECO:0000256" key="4">
    <source>
        <dbReference type="ARBA" id="ARBA00022737"/>
    </source>
</evidence>
<keyword evidence="5 8" id="KW-0378">Hydrolase</keyword>
<organism evidence="11 12">
    <name type="scientific">Aphanomyces euteiches</name>
    <dbReference type="NCBI Taxonomy" id="100861"/>
    <lineage>
        <taxon>Eukaryota</taxon>
        <taxon>Sar</taxon>
        <taxon>Stramenopiles</taxon>
        <taxon>Oomycota</taxon>
        <taxon>Saprolegniomycetes</taxon>
        <taxon>Saprolegniales</taxon>
        <taxon>Verrucalvaceae</taxon>
        <taxon>Aphanomyces</taxon>
    </lineage>
</organism>
<dbReference type="PROSITE" id="PS00125">
    <property type="entry name" value="SER_THR_PHOSPHATASE"/>
    <property type="match status" value="1"/>
</dbReference>
<feature type="domain" description="EF-hand" evidence="10">
    <location>
        <begin position="537"/>
        <end position="572"/>
    </location>
</feature>
<dbReference type="SMART" id="SM00054">
    <property type="entry name" value="EFh"/>
    <property type="match status" value="2"/>
</dbReference>
<dbReference type="Gene3D" id="3.60.21.10">
    <property type="match status" value="1"/>
</dbReference>
<dbReference type="Pfam" id="PF00149">
    <property type="entry name" value="Metallophos"/>
    <property type="match status" value="1"/>
</dbReference>
<keyword evidence="4" id="KW-0677">Repeat</keyword>
<evidence type="ECO:0000256" key="7">
    <source>
        <dbReference type="ARBA" id="ARBA00023211"/>
    </source>
</evidence>